<dbReference type="Pfam" id="PF00271">
    <property type="entry name" value="Helicase_C"/>
    <property type="match status" value="1"/>
</dbReference>
<gene>
    <name evidence="14" type="primary">mog-1</name>
    <name evidence="14" type="ORF">T01_6203</name>
</gene>
<comment type="similarity">
    <text evidence="8">Belongs to the DEAD box helicase family. DEAH subfamily. PRP16 sub-subfamily.</text>
</comment>
<evidence type="ECO:0000259" key="13">
    <source>
        <dbReference type="PROSITE" id="PS51194"/>
    </source>
</evidence>
<feature type="non-terminal residue" evidence="14">
    <location>
        <position position="1536"/>
    </location>
</feature>
<feature type="domain" description="Helicase ATP-binding" evidence="12">
    <location>
        <begin position="520"/>
        <end position="684"/>
    </location>
</feature>
<dbReference type="FunFam" id="1.20.120.1080:FF:000001">
    <property type="entry name" value="Pre-mRNA-splicing factor ATP-dependent RNA helicase"/>
    <property type="match status" value="1"/>
</dbReference>
<dbReference type="Gene3D" id="1.20.120.1080">
    <property type="match status" value="1"/>
</dbReference>
<evidence type="ECO:0000256" key="8">
    <source>
        <dbReference type="ARBA" id="ARBA00038040"/>
    </source>
</evidence>
<dbReference type="PROSITE" id="PS51194">
    <property type="entry name" value="HELICASE_CTER"/>
    <property type="match status" value="1"/>
</dbReference>
<keyword evidence="6" id="KW-0067">ATP-binding</keyword>
<feature type="compositionally biased region" description="Basic and acidic residues" evidence="11">
    <location>
        <begin position="119"/>
        <end position="128"/>
    </location>
</feature>
<evidence type="ECO:0000256" key="10">
    <source>
        <dbReference type="SAM" id="Coils"/>
    </source>
</evidence>
<dbReference type="GO" id="GO:0008380">
    <property type="term" value="P:RNA splicing"/>
    <property type="evidence" value="ECO:0007669"/>
    <property type="project" value="UniProtKB-KW"/>
</dbReference>
<keyword evidence="3" id="KW-0547">Nucleotide-binding</keyword>
<dbReference type="SUPFAM" id="SSF52540">
    <property type="entry name" value="P-loop containing nucleoside triphosphate hydrolases"/>
    <property type="match status" value="1"/>
</dbReference>
<dbReference type="FunFam" id="3.40.50.300:FF:000615">
    <property type="entry name" value="pre-mRNA-splicing factor ATP-dependent RNA helicase DEAH7"/>
    <property type="match status" value="1"/>
</dbReference>
<feature type="region of interest" description="Disordered" evidence="11">
    <location>
        <begin position="199"/>
        <end position="260"/>
    </location>
</feature>
<dbReference type="OrthoDB" id="10253254at2759"/>
<dbReference type="Pfam" id="PF00270">
    <property type="entry name" value="DEAD"/>
    <property type="match status" value="1"/>
</dbReference>
<dbReference type="GO" id="GO:0006397">
    <property type="term" value="P:mRNA processing"/>
    <property type="evidence" value="ECO:0007669"/>
    <property type="project" value="UniProtKB-KW"/>
</dbReference>
<dbReference type="Pfam" id="PF04408">
    <property type="entry name" value="WHD_HA2"/>
    <property type="match status" value="1"/>
</dbReference>
<evidence type="ECO:0000313" key="14">
    <source>
        <dbReference type="EMBL" id="KRY42271.1"/>
    </source>
</evidence>
<dbReference type="Pfam" id="PF07717">
    <property type="entry name" value="OB_NTP_bind"/>
    <property type="match status" value="1"/>
</dbReference>
<evidence type="ECO:0000256" key="7">
    <source>
        <dbReference type="ARBA" id="ARBA00023187"/>
    </source>
</evidence>
<protein>
    <recommendedName>
        <fullName evidence="1">RNA helicase</fullName>
        <ecNumber evidence="1">3.6.4.13</ecNumber>
    </recommendedName>
</protein>
<dbReference type="PANTHER" id="PTHR18934">
    <property type="entry name" value="ATP-DEPENDENT RNA HELICASE"/>
    <property type="match status" value="1"/>
</dbReference>
<keyword evidence="15" id="KW-1185">Reference proteome</keyword>
<dbReference type="InterPro" id="IPR027417">
    <property type="entry name" value="P-loop_NTPase"/>
</dbReference>
<dbReference type="InterPro" id="IPR011545">
    <property type="entry name" value="DEAD/DEAH_box_helicase_dom"/>
</dbReference>
<keyword evidence="2" id="KW-0507">mRNA processing</keyword>
<evidence type="ECO:0000256" key="6">
    <source>
        <dbReference type="ARBA" id="ARBA00022840"/>
    </source>
</evidence>
<dbReference type="GO" id="GO:0040022">
    <property type="term" value="P:feminization of hermaphroditic germ-line"/>
    <property type="evidence" value="ECO:0007669"/>
    <property type="project" value="UniProtKB-ARBA"/>
</dbReference>
<dbReference type="EMBL" id="JYDH01000004">
    <property type="protein sequence ID" value="KRY42271.1"/>
    <property type="molecule type" value="Genomic_DNA"/>
</dbReference>
<evidence type="ECO:0000259" key="12">
    <source>
        <dbReference type="PROSITE" id="PS51192"/>
    </source>
</evidence>
<dbReference type="FunFam" id="3.40.50.300:FF:000007">
    <property type="entry name" value="Pre-mRNA-splicing factor ATP-dependent RNA helicase"/>
    <property type="match status" value="1"/>
</dbReference>
<dbReference type="GO" id="GO:0005524">
    <property type="term" value="F:ATP binding"/>
    <property type="evidence" value="ECO:0007669"/>
    <property type="project" value="UniProtKB-KW"/>
</dbReference>
<dbReference type="Pfam" id="PF21010">
    <property type="entry name" value="HA2_C"/>
    <property type="match status" value="1"/>
</dbReference>
<evidence type="ECO:0000256" key="2">
    <source>
        <dbReference type="ARBA" id="ARBA00022664"/>
    </source>
</evidence>
<dbReference type="PANTHER" id="PTHR18934:SF91">
    <property type="entry name" value="PRE-MRNA-SPLICING FACTOR ATP-DEPENDENT RNA HELICASE PRP16"/>
    <property type="match status" value="1"/>
</dbReference>
<dbReference type="SMART" id="SM00847">
    <property type="entry name" value="HA2"/>
    <property type="match status" value="1"/>
</dbReference>
<feature type="domain" description="Helicase C-terminal" evidence="13">
    <location>
        <begin position="698"/>
        <end position="882"/>
    </location>
</feature>
<comment type="catalytic activity">
    <reaction evidence="9">
        <text>ATP + H2O = ADP + phosphate + H(+)</text>
        <dbReference type="Rhea" id="RHEA:13065"/>
        <dbReference type="ChEBI" id="CHEBI:15377"/>
        <dbReference type="ChEBI" id="CHEBI:15378"/>
        <dbReference type="ChEBI" id="CHEBI:30616"/>
        <dbReference type="ChEBI" id="CHEBI:43474"/>
        <dbReference type="ChEBI" id="CHEBI:456216"/>
        <dbReference type="EC" id="3.6.4.13"/>
    </reaction>
</comment>
<dbReference type="SMART" id="SM00487">
    <property type="entry name" value="DEXDc"/>
    <property type="match status" value="1"/>
</dbReference>
<dbReference type="GO" id="GO:0003723">
    <property type="term" value="F:RNA binding"/>
    <property type="evidence" value="ECO:0007669"/>
    <property type="project" value="TreeGrafter"/>
</dbReference>
<keyword evidence="4" id="KW-0378">Hydrolase</keyword>
<dbReference type="GO" id="GO:0034458">
    <property type="term" value="F:3'-5' RNA helicase activity"/>
    <property type="evidence" value="ECO:0007669"/>
    <property type="project" value="TreeGrafter"/>
</dbReference>
<evidence type="ECO:0000256" key="4">
    <source>
        <dbReference type="ARBA" id="ARBA00022801"/>
    </source>
</evidence>
<dbReference type="PROSITE" id="PS00690">
    <property type="entry name" value="DEAH_ATP_HELICASE"/>
    <property type="match status" value="1"/>
</dbReference>
<dbReference type="PROSITE" id="PS51192">
    <property type="entry name" value="HELICASE_ATP_BIND_1"/>
    <property type="match status" value="1"/>
</dbReference>
<feature type="compositionally biased region" description="Polar residues" evidence="11">
    <location>
        <begin position="219"/>
        <end position="228"/>
    </location>
</feature>
<organism evidence="14 15">
    <name type="scientific">Trichinella spiralis</name>
    <name type="common">Trichina worm</name>
    <dbReference type="NCBI Taxonomy" id="6334"/>
    <lineage>
        <taxon>Eukaryota</taxon>
        <taxon>Metazoa</taxon>
        <taxon>Ecdysozoa</taxon>
        <taxon>Nematoda</taxon>
        <taxon>Enoplea</taxon>
        <taxon>Dorylaimia</taxon>
        <taxon>Trichinellida</taxon>
        <taxon>Trichinellidae</taxon>
        <taxon>Trichinella</taxon>
    </lineage>
</organism>
<dbReference type="EC" id="3.6.4.13" evidence="1"/>
<evidence type="ECO:0000256" key="5">
    <source>
        <dbReference type="ARBA" id="ARBA00022806"/>
    </source>
</evidence>
<proteinExistence type="inferred from homology"/>
<feature type="region of interest" description="Disordered" evidence="11">
    <location>
        <begin position="73"/>
        <end position="183"/>
    </location>
</feature>
<dbReference type="CDD" id="cd18791">
    <property type="entry name" value="SF2_C_RHA"/>
    <property type="match status" value="1"/>
</dbReference>
<dbReference type="InterPro" id="IPR048333">
    <property type="entry name" value="HA2_WH"/>
</dbReference>
<accession>A0A0V1BYY0</accession>
<sequence length="1536" mass="174083">MTFYLYEEEEICTVAMEDEDSKAVIGDDDRSLHRLEGSKQTGGGLVIKKRKEDNKSLDPKVSLLGLDKLAEAKRAERRKEVEEREKVRRIMDKRHYRSTDEDLGSGVTDSVRGRISNWVEKRNHDEGRGLAASSKKATKRGHRRDVKREQDVDDDDDNCGWSSKRKSRPQQPATPLFKVPFTPSRCRWDDEEVYRAQSGGRFRSRDLPWNSPAPGLVRPTSSSEMSQTERWRRQHPGSCSYRDDREDEEEGRIIFSSAQEREEWEDEQRRLDRDWYAMEEAQECLDEEHNPFYWVSDEYRKRREEHFEEQQQNKMKKNKKPLTARQLQIKKDNEKWENNRLFRSGIIDKLELEEDELLLEEDAESRVNLLVQNLVPPFLDGRIVFTKQPEPVVPVRDPTSDMAIIARKGSAAIRAWREKEERRRDQEKHWQLGGTQLGNLLGITKQQSDSNSQQVGGGTEADFADDYKARNRFAEHMDNDGAGSAGDGTAGGGASEFTQKKSLKEQREFLPVFAVRQRLLNVIRENSVVVVVGETGSGKTTQLSQYLFEDGYADRGLMIGCTQPRRVAAMSVARRVADEMGVALGEQVGYAIRFEDATSPATVLKYMTDGILLRECLREPDLDHYSVVIMDEAHERSLNTDVLFGLLKEVLARRRDLKLIVTSATMDAAKFADFFGNVPVFNIPGRTFPVQVSHSKLVVDDHVQAAVKQAVSVHLGAPLPGDILIFMPGQEEVEATCALIAQRLDQLDDAPPLSVLPIYSQLPADLQARIFHRAVDNSRKCVVATNIAETSLTLDGILFVIDPGYCKLKVFNPRIGMDALQVFPISQASANQRSGRAGRTGPGQCYRLYTERQYEEELLPNTVPEIQRTNLSNVVLLLKSLGVDDLLKFHFMDAPPQDNLLNSMYQLWTLGALDNTGQLTKLGRRMIELPLDPTLSKMLIVACEMGCSEEVLTVVSMLSVPSVFYRPKGREEDGDAKREKFQVPESDHLTLLNVYQQWRVHRYSASWCADHFVHVKAMRKVREIRAQLKDIMDQQKMPIQSCGTDWDIVRKCICSAYFHNAARLKGIGEYVNLRTGIPCFLHPTSALFGMGYTPDYVVYHELVMTAKEYMQCVTAVDGYWLAELGPMFYTVKESGSSRKENRIRALKDMETMEREMRDAQQQIDEQKAKQEAALRAQWKTPKIATPGRVDPTKSTPHRTGRFGLQTAIWLIRVKKQRFLGRSASAHVTSRMTSAHSCFGYCEEVFAHVRLFRVGSVVIVLRRATHPISQRMAVQTHAGDVDVDYIVLLGDQSPEQLDKSGGSEARTAGDVEPAQQGTIIAQSNQGRIANKARTADGQFAQSVVLDHGKQKSIVEHMHGMTVDQAQNLEPFQFTNAEQSQLAVDGHGQIVHVQRIQMGASVEEHTKNHRIQSVFGFREDVVVDEDRPQILTRNSEHHVQQLPASETVRLAGAQAHRQAHRTEVHGRAEVELCVAFVAHEHQFQAGQRTQLPTQQIEPTTTDQTARESTRNGATSGITEHYYYHHQKTNHPTSADVEY</sequence>
<name>A0A0V1BYY0_TRISP</name>
<dbReference type="Gene3D" id="3.40.50.300">
    <property type="entry name" value="P-loop containing nucleotide triphosphate hydrolases"/>
    <property type="match status" value="2"/>
</dbReference>
<dbReference type="eggNOG" id="KOG0924">
    <property type="taxonomic scope" value="Eukaryota"/>
</dbReference>
<dbReference type="Proteomes" id="UP000054776">
    <property type="component" value="Unassembled WGS sequence"/>
</dbReference>
<keyword evidence="10" id="KW-0175">Coiled coil</keyword>
<dbReference type="InterPro" id="IPR001650">
    <property type="entry name" value="Helicase_C-like"/>
</dbReference>
<reference evidence="14 15" key="1">
    <citation type="submission" date="2015-01" db="EMBL/GenBank/DDBJ databases">
        <title>Evolution of Trichinella species and genotypes.</title>
        <authorList>
            <person name="Korhonen P.K."/>
            <person name="Edoardo P."/>
            <person name="Giuseppe L.R."/>
            <person name="Gasser R.B."/>
        </authorList>
    </citation>
    <scope>NUCLEOTIDE SEQUENCE [LARGE SCALE GENOMIC DNA]</scope>
    <source>
        <strain evidence="14">ISS3</strain>
    </source>
</reference>
<feature type="compositionally biased region" description="Basic and acidic residues" evidence="11">
    <location>
        <begin position="73"/>
        <end position="90"/>
    </location>
</feature>
<keyword evidence="5 14" id="KW-0347">Helicase</keyword>
<dbReference type="InterPro" id="IPR002464">
    <property type="entry name" value="DNA/RNA_helicase_DEAH_CS"/>
</dbReference>
<dbReference type="InterPro" id="IPR007502">
    <property type="entry name" value="Helicase-assoc_dom"/>
</dbReference>
<dbReference type="InterPro" id="IPR014001">
    <property type="entry name" value="Helicase_ATP-bd"/>
</dbReference>
<dbReference type="InterPro" id="IPR011709">
    <property type="entry name" value="DEAD-box_helicase_OB_fold"/>
</dbReference>
<feature type="coiled-coil region" evidence="10">
    <location>
        <begin position="1142"/>
        <end position="1176"/>
    </location>
</feature>
<evidence type="ECO:0000256" key="1">
    <source>
        <dbReference type="ARBA" id="ARBA00012552"/>
    </source>
</evidence>
<evidence type="ECO:0000256" key="9">
    <source>
        <dbReference type="ARBA" id="ARBA00047984"/>
    </source>
</evidence>
<comment type="caution">
    <text evidence="14">The sequence shown here is derived from an EMBL/GenBank/DDBJ whole genome shotgun (WGS) entry which is preliminary data.</text>
</comment>
<keyword evidence="7" id="KW-0508">mRNA splicing</keyword>
<dbReference type="SMART" id="SM00490">
    <property type="entry name" value="HELICc"/>
    <property type="match status" value="1"/>
</dbReference>
<feature type="compositionally biased region" description="Basic residues" evidence="11">
    <location>
        <begin position="136"/>
        <end position="145"/>
    </location>
</feature>
<dbReference type="GO" id="GO:0016787">
    <property type="term" value="F:hydrolase activity"/>
    <property type="evidence" value="ECO:0007669"/>
    <property type="project" value="UniProtKB-KW"/>
</dbReference>
<evidence type="ECO:0000256" key="11">
    <source>
        <dbReference type="SAM" id="MobiDB-lite"/>
    </source>
</evidence>
<evidence type="ECO:0000313" key="15">
    <source>
        <dbReference type="Proteomes" id="UP000054776"/>
    </source>
</evidence>
<evidence type="ECO:0000256" key="3">
    <source>
        <dbReference type="ARBA" id="ARBA00022741"/>
    </source>
</evidence>